<dbReference type="EMBL" id="JAEPRD010000087">
    <property type="protein sequence ID" value="KAG2200174.1"/>
    <property type="molecule type" value="Genomic_DNA"/>
</dbReference>
<gene>
    <name evidence="2" type="ORF">INT47_012455</name>
</gene>
<evidence type="ECO:0000313" key="3">
    <source>
        <dbReference type="Proteomes" id="UP000603453"/>
    </source>
</evidence>
<reference evidence="2" key="1">
    <citation type="submission" date="2020-12" db="EMBL/GenBank/DDBJ databases">
        <title>Metabolic potential, ecology and presence of endohyphal bacteria is reflected in genomic diversity of Mucoromycotina.</title>
        <authorList>
            <person name="Muszewska A."/>
            <person name="Okrasinska A."/>
            <person name="Steczkiewicz K."/>
            <person name="Drgas O."/>
            <person name="Orlowska M."/>
            <person name="Perlinska-Lenart U."/>
            <person name="Aleksandrzak-Piekarczyk T."/>
            <person name="Szatraj K."/>
            <person name="Zielenkiewicz U."/>
            <person name="Pilsyk S."/>
            <person name="Malc E."/>
            <person name="Mieczkowski P."/>
            <person name="Kruszewska J.S."/>
            <person name="Biernat P."/>
            <person name="Pawlowska J."/>
        </authorList>
    </citation>
    <scope>NUCLEOTIDE SEQUENCE</scope>
    <source>
        <strain evidence="2">WA0000017839</strain>
    </source>
</reference>
<protein>
    <submittedName>
        <fullName evidence="2">Uncharacterized protein</fullName>
    </submittedName>
</protein>
<keyword evidence="1" id="KW-1133">Transmembrane helix</keyword>
<name>A0A8H7QWL6_9FUNG</name>
<sequence length="268" mass="30422">MELQERAENLLKWIRENINLWGQFYKEYNQNGRHLSKEIDEAYLLFYRSIKELADKYDEIIACLDGVNVEFEIARETESFDVDILIELKQTMIGMLEFQEVKRECSRNTAKRLTIGHKEIENEILKITSDSEQVSGNVVSYGTGIGAFLGAIGGLSNAQRGVIAACIGPKKLSIFCTLGCGLISAIVSGLTNYYGKMGLDKLSKTAQSLIKHMADLQKDFIYFQCEINKMPLEINNYIASVRKCIKYSTPNDPQSMAYRIRVKKCLKI</sequence>
<keyword evidence="3" id="KW-1185">Reference proteome</keyword>
<dbReference type="Proteomes" id="UP000603453">
    <property type="component" value="Unassembled WGS sequence"/>
</dbReference>
<comment type="caution">
    <text evidence="2">The sequence shown here is derived from an EMBL/GenBank/DDBJ whole genome shotgun (WGS) entry which is preliminary data.</text>
</comment>
<keyword evidence="1" id="KW-0472">Membrane</keyword>
<organism evidence="2 3">
    <name type="scientific">Mucor saturninus</name>
    <dbReference type="NCBI Taxonomy" id="64648"/>
    <lineage>
        <taxon>Eukaryota</taxon>
        <taxon>Fungi</taxon>
        <taxon>Fungi incertae sedis</taxon>
        <taxon>Mucoromycota</taxon>
        <taxon>Mucoromycotina</taxon>
        <taxon>Mucoromycetes</taxon>
        <taxon>Mucorales</taxon>
        <taxon>Mucorineae</taxon>
        <taxon>Mucoraceae</taxon>
        <taxon>Mucor</taxon>
    </lineage>
</organism>
<accession>A0A8H7QWL6</accession>
<proteinExistence type="predicted"/>
<feature type="transmembrane region" description="Helical" evidence="1">
    <location>
        <begin position="172"/>
        <end position="194"/>
    </location>
</feature>
<dbReference type="AlphaFoldDB" id="A0A8H7QWL6"/>
<evidence type="ECO:0000256" key="1">
    <source>
        <dbReference type="SAM" id="Phobius"/>
    </source>
</evidence>
<keyword evidence="1" id="KW-0812">Transmembrane</keyword>
<evidence type="ECO:0000313" key="2">
    <source>
        <dbReference type="EMBL" id="KAG2200174.1"/>
    </source>
</evidence>